<comment type="caution">
    <text evidence="1">The sequence shown here is derived from an EMBL/GenBank/DDBJ whole genome shotgun (WGS) entry which is preliminary data.</text>
</comment>
<organism evidence="1 2">
    <name type="scientific">Penicillium cf. griseofulvum</name>
    <dbReference type="NCBI Taxonomy" id="2972120"/>
    <lineage>
        <taxon>Eukaryota</taxon>
        <taxon>Fungi</taxon>
        <taxon>Dikarya</taxon>
        <taxon>Ascomycota</taxon>
        <taxon>Pezizomycotina</taxon>
        <taxon>Eurotiomycetes</taxon>
        <taxon>Eurotiomycetidae</taxon>
        <taxon>Eurotiales</taxon>
        <taxon>Aspergillaceae</taxon>
        <taxon>Penicillium</taxon>
    </lineage>
</organism>
<dbReference type="AlphaFoldDB" id="A0A9W9JN58"/>
<evidence type="ECO:0008006" key="3">
    <source>
        <dbReference type="Google" id="ProtNLM"/>
    </source>
</evidence>
<name>A0A9W9JN58_9EURO</name>
<evidence type="ECO:0000313" key="1">
    <source>
        <dbReference type="EMBL" id="KAJ5199442.1"/>
    </source>
</evidence>
<accession>A0A9W9JN58</accession>
<gene>
    <name evidence="1" type="ORF">N7472_004646</name>
</gene>
<keyword evidence="2" id="KW-1185">Reference proteome</keyword>
<evidence type="ECO:0000313" key="2">
    <source>
        <dbReference type="Proteomes" id="UP001150879"/>
    </source>
</evidence>
<reference evidence="1" key="1">
    <citation type="submission" date="2022-11" db="EMBL/GenBank/DDBJ databases">
        <authorList>
            <person name="Petersen C."/>
        </authorList>
    </citation>
    <scope>NUCLEOTIDE SEQUENCE</scope>
    <source>
        <strain evidence="1">IBT 16849</strain>
    </source>
</reference>
<dbReference type="EMBL" id="JAPQKP010000003">
    <property type="protein sequence ID" value="KAJ5199442.1"/>
    <property type="molecule type" value="Genomic_DNA"/>
</dbReference>
<protein>
    <recommendedName>
        <fullName evidence="3">Reverse transcriptase domain-containing protein</fullName>
    </recommendedName>
</protein>
<dbReference type="Proteomes" id="UP001150879">
    <property type="component" value="Unassembled WGS sequence"/>
</dbReference>
<reference evidence="1" key="2">
    <citation type="journal article" date="2023" name="IMA Fungus">
        <title>Comparative genomic study of the Penicillium genus elucidates a diverse pangenome and 15 lateral gene transfer events.</title>
        <authorList>
            <person name="Petersen C."/>
            <person name="Sorensen T."/>
            <person name="Nielsen M.R."/>
            <person name="Sondergaard T.E."/>
            <person name="Sorensen J.L."/>
            <person name="Fitzpatrick D.A."/>
            <person name="Frisvad J.C."/>
            <person name="Nielsen K.L."/>
        </authorList>
    </citation>
    <scope>NUCLEOTIDE SEQUENCE</scope>
    <source>
        <strain evidence="1">IBT 16849</strain>
    </source>
</reference>
<sequence>MSLKLISIHPVSSRPGRTTEQALLVLLNAIDRAWYKNKVVTLVSFDLKGAFNGIASFISDRYTSIGFDDFRIDGILAFIDDYFRWRVGRLVEENLAKIQSEDIPRIETHYYLERTVIPSPRVDATTLLGIYYTSSRLYINGLKYTFSLPTCVFATEPRELSLASILYHGITLSRKRRNNIGSYTRFPLAEAIKTINIERLNELETIDPRLLPLWCLDPFAKIEIGSDREIASVYVAELIGIFYAISVVFKIAYQYLRIASTEVLAVGITLCLQWLLGYCNNPRNDAVDRLVKDAASLGKTYPFRPLFTRERALILRIQRIRNSYLYASGLPELKGTSERVKERNTVSRARTVNTVLDFAEAL</sequence>
<proteinExistence type="predicted"/>